<dbReference type="PRINTS" id="PR00187">
    <property type="entry name" value="HAEMOCYANIN"/>
</dbReference>
<dbReference type="InterPro" id="IPR036697">
    <property type="entry name" value="Hemocyanin_N_sf"/>
</dbReference>
<feature type="domain" description="Hemocyanin C-terminal" evidence="5">
    <location>
        <begin position="433"/>
        <end position="621"/>
    </location>
</feature>
<feature type="domain" description="Hemocyanin N-terminal" evidence="4">
    <location>
        <begin position="656"/>
        <end position="777"/>
    </location>
</feature>
<keyword evidence="2" id="KW-0732">Signal</keyword>
<feature type="domain" description="Hemocyanin middle" evidence="3">
    <location>
        <begin position="159"/>
        <end position="421"/>
    </location>
</feature>
<organism evidence="6 7">
    <name type="scientific">Vespula squamosa</name>
    <name type="common">Southern yellow jacket</name>
    <name type="synonym">Wasp</name>
    <dbReference type="NCBI Taxonomy" id="30214"/>
    <lineage>
        <taxon>Eukaryota</taxon>
        <taxon>Metazoa</taxon>
        <taxon>Ecdysozoa</taxon>
        <taxon>Arthropoda</taxon>
        <taxon>Hexapoda</taxon>
        <taxon>Insecta</taxon>
        <taxon>Pterygota</taxon>
        <taxon>Neoptera</taxon>
        <taxon>Endopterygota</taxon>
        <taxon>Hymenoptera</taxon>
        <taxon>Apocrita</taxon>
        <taxon>Aculeata</taxon>
        <taxon>Vespoidea</taxon>
        <taxon>Vespidae</taxon>
        <taxon>Vespinae</taxon>
        <taxon>Vespula</taxon>
    </lineage>
</organism>
<dbReference type="PANTHER" id="PTHR11511">
    <property type="entry name" value="LARVAL STORAGE PROTEIN/PHENOLOXIDASE"/>
    <property type="match status" value="1"/>
</dbReference>
<proteinExistence type="predicted"/>
<feature type="domain" description="Hemocyanin middle" evidence="3">
    <location>
        <begin position="783"/>
        <end position="1051"/>
    </location>
</feature>
<dbReference type="Pfam" id="PF03722">
    <property type="entry name" value="Hemocyanin_N"/>
    <property type="match status" value="3"/>
</dbReference>
<dbReference type="InterPro" id="IPR005203">
    <property type="entry name" value="Hemocyanin_C"/>
</dbReference>
<dbReference type="InterPro" id="IPR014756">
    <property type="entry name" value="Ig_E-set"/>
</dbReference>
<evidence type="ECO:0000313" key="6">
    <source>
        <dbReference type="EMBL" id="KAL2724283.1"/>
    </source>
</evidence>
<accession>A0ABD2AUJ9</accession>
<comment type="caution">
    <text evidence="6">The sequence shown here is derived from an EMBL/GenBank/DDBJ whole genome shotgun (WGS) entry which is preliminary data.</text>
</comment>
<dbReference type="InterPro" id="IPR000896">
    <property type="entry name" value="Hemocyanin/hexamerin_mid_dom"/>
</dbReference>
<evidence type="ECO:0000256" key="1">
    <source>
        <dbReference type="ARBA" id="ARBA00022761"/>
    </source>
</evidence>
<feature type="signal peptide" evidence="2">
    <location>
        <begin position="1"/>
        <end position="18"/>
    </location>
</feature>
<dbReference type="SUPFAM" id="SSF48056">
    <property type="entry name" value="Di-copper centre-containing domain"/>
    <property type="match status" value="3"/>
</dbReference>
<dbReference type="SUPFAM" id="SSF81296">
    <property type="entry name" value="E set domains"/>
    <property type="match status" value="3"/>
</dbReference>
<evidence type="ECO:0000259" key="3">
    <source>
        <dbReference type="Pfam" id="PF00372"/>
    </source>
</evidence>
<evidence type="ECO:0000313" key="7">
    <source>
        <dbReference type="Proteomes" id="UP001607302"/>
    </source>
</evidence>
<dbReference type="GO" id="GO:0045735">
    <property type="term" value="F:nutrient reservoir activity"/>
    <property type="evidence" value="ECO:0007669"/>
    <property type="project" value="UniProtKB-KW"/>
</dbReference>
<dbReference type="SUPFAM" id="SSF48050">
    <property type="entry name" value="Hemocyanin, N-terminal domain"/>
    <property type="match status" value="3"/>
</dbReference>
<dbReference type="Gene3D" id="1.10.1280.10">
    <property type="entry name" value="Di-copper center containing domain from catechol oxidase"/>
    <property type="match status" value="3"/>
</dbReference>
<dbReference type="Pfam" id="PF03723">
    <property type="entry name" value="Hemocyanin_C"/>
    <property type="match status" value="3"/>
</dbReference>
<feature type="domain" description="Hemocyanin C-terminal" evidence="5">
    <location>
        <begin position="1693"/>
        <end position="1928"/>
    </location>
</feature>
<dbReference type="InterPro" id="IPR013788">
    <property type="entry name" value="Hemocyanin/hexamerin"/>
</dbReference>
<keyword evidence="7" id="KW-1185">Reference proteome</keyword>
<feature type="domain" description="Hemocyanin C-terminal" evidence="5">
    <location>
        <begin position="1061"/>
        <end position="1297"/>
    </location>
</feature>
<sequence>MLKEVLFLVLAALCLSDAVSIKSHIADMDFSQKQKKIHELLLFVKQNVLTDVEFYTTGRNYEIENNMEMYEDKDVVKEFLHYYKRGMLSRDAIFSPFYEEHLNEMILLFKLFYNAKDFDIFYKTAAWARLHVNSDVFTQAFYVAVFYRPDCKYIIPMSPYEVNPNYFFDSNVIQEAQRIKMMHGLTSTSNMNNTDIYVIYSNYTNTFFEENKVNYFMEDFELNSFYFYFRQVFPFWLNSKEYNIPREYRGVFYLYFHQQLIARYYLERLSNDLGEIEDFDLQKPFYPGFYSSIIFSNGVIMPQRKSHYNIPYYKYQYLREMDRLELRLTDAIDSGFVIDNNGKFVNLYTSEGLNILGNLIEGNSDTCNLHYYGMYEMVARNVFGSNFDYTDKNKIVPSAMQFYSTSMRDPAFYVLFNEISNHVDRYKKHLPAYSYNELVFPGIKIESVNMDKLWTYFDYCDATINNAVFFNSFKEGSSLRIKARRSCLNYKPFTYRLSVNSDKNVKALVKIFLGPAIGQDMSYLKKYYKYFVMMEQFEVSLKQGTNNIEYASNEAPYRMSSDKLYKKLQNAVSGSEPFTYYEKVYAYPERLTLPKGKPEGMKFKMFFYLSPYDESKTMNIELPIFGDNKMKIALILLGAFCLANASQVHTADQAYLIKQKNIYELFWHVDQPTVYYPELYEKARSFSIEDHINSYTDKTVVTEFLRRWKHGMLPRGHVFSIMYPHLHEEAVCLFNLLYSAKDFDTFYNTAVWARFNMNEQMFIYALSVAVLHRSDTQYVRLPPLYEVLPNLYFNEDVLYKAYHLGMGDTSLKKTEDGVNYYVIRSNYSNWYLVRNNLPEQKLSYFTEDVGLGQFYFMINHNFPYWMNSVQYKLPTNVRGEMYLFEHKQLLLRYYLERLSNDMGEVDYVDFHKPIVTGYYPNMHHRNGVQFPQRETDAVVPLHMHKYVQKAQHLETRIADAIDSGYVENVDHQHVNIYTQEGLNALGNIIQGNADAINPEYYGQYDLLCKKVFGFSMESNTKYQVAPSALEIFSSSTRDPVLYSIYKNVVSYLLDYKKHMPSYTQEELGFPGVVIESVAVDKLMTFFDHFESMLNNAVSIQNHKDAQSMLIKARQYRLNHKPFTYHITVNSEKVVKAVVRVFLGPKFDVYGHEMDISENYMNFMELDRWMVDLKVGTNKIERNSHESIYVVPDDVPSDVFYKKILKAMDGLDPLTYTTKLYGFPDRLMLPKGKKEGMPFKIFVHIAPVDETKSFKVDSPMWGTFVMDGRPMGFPLDKPVQAYNFTLSNLHFKDVFIFHKQFDEMNPSIVNPALYAEGQQYNIEANIDSYTNKDAVKEFLYLYKYGMLARGDVFSIYYPKLLKESVALFHLFYYAKDFDVFYKTALWARIYVNEGQFAYALYNAVIRRPDTLYIQLPPLYEIYPYVFFNSEVLKKAYHAKIYGKLDTQKLTGYDTYIIPANYSGWYITYEHDQEYKLNYFTEDIGLNLYYFYFRQQFPFWLKSEEYQMPNYRGEEYLYGHKQLMTRYYLERLSNNLGKIEEFDWYKEFYPGYYPTMTYHNGLPFPQRPYLSTFPYYKYKYIKDVHEMESRISSAIDSGLVIDKNAKLVKIHSSNGLNILGNIIEGNQDSHNYDFYGSLDYYARKIFGYNVDPATPYQIVPSALESFSTSLRDPAFYRLYKKICNYYYRYKLRQEPYTKNMIIFPSLKVESFAVDKLITYFDQFDTSLNNGLMIESQQEAESYVIKARQYRLNHKPFNFHITINSEKSTKAAIRIFLGPKYDVYRRLLNFEDNLKYFYEIDNWIIDLNAGINKIDRNSKDCFFLSPDPEPSEIFYKKIERSLNGSETLKYNERLYGFPERLLLPKGRKEGFPLYMFIYVSPVTSEPLLYTSRIFGNYKFDDKPFGFPLDKPTIDFHYDGPNMLLKDVFIFHKDETENFNDIIT</sequence>
<dbReference type="PROSITE" id="PS00210">
    <property type="entry name" value="HEMOCYANIN_2"/>
    <property type="match status" value="2"/>
</dbReference>
<reference evidence="6 7" key="1">
    <citation type="journal article" date="2024" name="Ann. Entomol. Soc. Am.">
        <title>Genomic analyses of the southern and eastern yellowjacket wasps (Hymenoptera: Vespidae) reveal evolutionary signatures of social life.</title>
        <authorList>
            <person name="Catto M.A."/>
            <person name="Caine P.B."/>
            <person name="Orr S.E."/>
            <person name="Hunt B.G."/>
            <person name="Goodisman M.A.D."/>
        </authorList>
    </citation>
    <scope>NUCLEOTIDE SEQUENCE [LARGE SCALE GENOMIC DNA]</scope>
    <source>
        <strain evidence="6">233</strain>
        <tissue evidence="6">Head and thorax</tissue>
    </source>
</reference>
<dbReference type="Gene3D" id="1.20.1370.10">
    <property type="entry name" value="Hemocyanin, N-terminal domain"/>
    <property type="match status" value="3"/>
</dbReference>
<keyword evidence="1" id="KW-0758">Storage protein</keyword>
<gene>
    <name evidence="6" type="ORF">V1478_008796</name>
</gene>
<dbReference type="InterPro" id="IPR008922">
    <property type="entry name" value="Di-copper_centre_dom_sf"/>
</dbReference>
<dbReference type="GO" id="GO:0005615">
    <property type="term" value="C:extracellular space"/>
    <property type="evidence" value="ECO:0007669"/>
    <property type="project" value="UniProtKB-ARBA"/>
</dbReference>
<dbReference type="EMBL" id="JAUDFV010000139">
    <property type="protein sequence ID" value="KAL2724283.1"/>
    <property type="molecule type" value="Genomic_DNA"/>
</dbReference>
<protein>
    <submittedName>
        <fullName evidence="6">Hexamerin-like</fullName>
    </submittedName>
</protein>
<dbReference type="Gene3D" id="2.60.40.1520">
    <property type="entry name" value="Hemocyanin, C-terminal domain"/>
    <property type="match status" value="3"/>
</dbReference>
<evidence type="ECO:0000259" key="5">
    <source>
        <dbReference type="Pfam" id="PF03723"/>
    </source>
</evidence>
<dbReference type="PANTHER" id="PTHR11511:SF5">
    <property type="entry name" value="FAT-BODY PROTEIN 1-RELATED"/>
    <property type="match status" value="1"/>
</dbReference>
<feature type="domain" description="Hemocyanin N-terminal" evidence="4">
    <location>
        <begin position="30"/>
        <end position="152"/>
    </location>
</feature>
<dbReference type="Proteomes" id="UP001607302">
    <property type="component" value="Unassembled WGS sequence"/>
</dbReference>
<name>A0ABD2AUJ9_VESSQ</name>
<evidence type="ECO:0000256" key="2">
    <source>
        <dbReference type="SAM" id="SignalP"/>
    </source>
</evidence>
<feature type="domain" description="Hemocyanin middle" evidence="3">
    <location>
        <begin position="1416"/>
        <end position="1684"/>
    </location>
</feature>
<feature type="domain" description="Hemocyanin N-terminal" evidence="4">
    <location>
        <begin position="1303"/>
        <end position="1409"/>
    </location>
</feature>
<dbReference type="Pfam" id="PF00372">
    <property type="entry name" value="Hemocyanin_M"/>
    <property type="match status" value="3"/>
</dbReference>
<dbReference type="InterPro" id="IPR005204">
    <property type="entry name" value="Hemocyanin_N"/>
</dbReference>
<feature type="chain" id="PRO_5044779214" evidence="2">
    <location>
        <begin position="19"/>
        <end position="1940"/>
    </location>
</feature>
<dbReference type="InterPro" id="IPR037020">
    <property type="entry name" value="Hemocyanin_C_sf"/>
</dbReference>
<evidence type="ECO:0000259" key="4">
    <source>
        <dbReference type="Pfam" id="PF03722"/>
    </source>
</evidence>